<dbReference type="Gene3D" id="1.10.3720.10">
    <property type="entry name" value="MetI-like"/>
    <property type="match status" value="1"/>
</dbReference>
<feature type="domain" description="ABC transmembrane type-1" evidence="8">
    <location>
        <begin position="58"/>
        <end position="238"/>
    </location>
</feature>
<dbReference type="AlphaFoldDB" id="I3CFB4"/>
<accession>I3CFB4</accession>
<dbReference type="Proteomes" id="UP000005744">
    <property type="component" value="Unassembled WGS sequence"/>
</dbReference>
<feature type="transmembrane region" description="Helical" evidence="7">
    <location>
        <begin position="55"/>
        <end position="84"/>
    </location>
</feature>
<comment type="similarity">
    <text evidence="7">Belongs to the binding-protein-dependent transport system permease family.</text>
</comment>
<evidence type="ECO:0000313" key="10">
    <source>
        <dbReference type="Proteomes" id="UP000005744"/>
    </source>
</evidence>
<keyword evidence="10" id="KW-1185">Reference proteome</keyword>
<keyword evidence="2 7" id="KW-0813">Transport</keyword>
<proteinExistence type="inferred from homology"/>
<dbReference type="PROSITE" id="PS50928">
    <property type="entry name" value="ABC_TM1"/>
    <property type="match status" value="1"/>
</dbReference>
<organism evidence="9 10">
    <name type="scientific">Beggiatoa alba B18LD</name>
    <dbReference type="NCBI Taxonomy" id="395493"/>
    <lineage>
        <taxon>Bacteria</taxon>
        <taxon>Pseudomonadati</taxon>
        <taxon>Pseudomonadota</taxon>
        <taxon>Gammaproteobacteria</taxon>
        <taxon>Thiotrichales</taxon>
        <taxon>Thiotrichaceae</taxon>
        <taxon>Beggiatoa</taxon>
    </lineage>
</organism>
<evidence type="ECO:0000313" key="9">
    <source>
        <dbReference type="EMBL" id="EIJ42307.1"/>
    </source>
</evidence>
<dbReference type="InterPro" id="IPR000515">
    <property type="entry name" value="MetI-like"/>
</dbReference>
<evidence type="ECO:0000259" key="8">
    <source>
        <dbReference type="PROSITE" id="PS50928"/>
    </source>
</evidence>
<feature type="transmembrane region" description="Helical" evidence="7">
    <location>
        <begin position="96"/>
        <end position="116"/>
    </location>
</feature>
<dbReference type="InterPro" id="IPR035906">
    <property type="entry name" value="MetI-like_sf"/>
</dbReference>
<feature type="transmembrane region" description="Helical" evidence="7">
    <location>
        <begin position="220"/>
        <end position="242"/>
    </location>
</feature>
<evidence type="ECO:0000256" key="6">
    <source>
        <dbReference type="ARBA" id="ARBA00023136"/>
    </source>
</evidence>
<protein>
    <submittedName>
        <fullName evidence="9">ABC-type nitrate/sulfonate/bicarbonate transport system, permease component</fullName>
    </submittedName>
</protein>
<keyword evidence="5 7" id="KW-1133">Transmembrane helix</keyword>
<evidence type="ECO:0000256" key="1">
    <source>
        <dbReference type="ARBA" id="ARBA00004651"/>
    </source>
</evidence>
<keyword evidence="3" id="KW-1003">Cell membrane</keyword>
<evidence type="ECO:0000256" key="5">
    <source>
        <dbReference type="ARBA" id="ARBA00022989"/>
    </source>
</evidence>
<comment type="subcellular location">
    <subcellularLocation>
        <location evidence="1 7">Cell membrane</location>
        <topology evidence="1 7">Multi-pass membrane protein</topology>
    </subcellularLocation>
</comment>
<dbReference type="PANTHER" id="PTHR30151">
    <property type="entry name" value="ALKANE SULFONATE ABC TRANSPORTER-RELATED, MEMBRANE SUBUNIT"/>
    <property type="match status" value="1"/>
</dbReference>
<evidence type="ECO:0000256" key="2">
    <source>
        <dbReference type="ARBA" id="ARBA00022448"/>
    </source>
</evidence>
<dbReference type="STRING" id="395493.BegalDRAFT_1415"/>
<dbReference type="PANTHER" id="PTHR30151:SF38">
    <property type="entry name" value="ALIPHATIC SULFONATES TRANSPORT PERMEASE PROTEIN SSUC-RELATED"/>
    <property type="match status" value="1"/>
</dbReference>
<keyword evidence="4 7" id="KW-0812">Transmembrane</keyword>
<dbReference type="Pfam" id="PF00528">
    <property type="entry name" value="BPD_transp_1"/>
    <property type="match status" value="1"/>
</dbReference>
<reference evidence="9 10" key="1">
    <citation type="submission" date="2011-11" db="EMBL/GenBank/DDBJ databases">
        <title>Improved High-Quality Draft sequence of Beggiatoa alba B18lD.</title>
        <authorList>
            <consortium name="US DOE Joint Genome Institute"/>
            <person name="Lucas S."/>
            <person name="Han J."/>
            <person name="Lapidus A."/>
            <person name="Cheng J.-F."/>
            <person name="Goodwin L."/>
            <person name="Pitluck S."/>
            <person name="Peters L."/>
            <person name="Mikhailova N."/>
            <person name="Held B."/>
            <person name="Detter J.C."/>
            <person name="Han C."/>
            <person name="Tapia R."/>
            <person name="Land M."/>
            <person name="Hauser L."/>
            <person name="Kyrpides N."/>
            <person name="Ivanova N."/>
            <person name="Pagani I."/>
            <person name="Samuel K."/>
            <person name="Teske A."/>
            <person name="Mueller J."/>
            <person name="Woyke T."/>
        </authorList>
    </citation>
    <scope>NUCLEOTIDE SEQUENCE [LARGE SCALE GENOMIC DNA]</scope>
    <source>
        <strain evidence="9 10">B18LD</strain>
    </source>
</reference>
<dbReference type="HOGENOM" id="CLU_046113_4_0_6"/>
<dbReference type="eggNOG" id="COG0600">
    <property type="taxonomic scope" value="Bacteria"/>
</dbReference>
<dbReference type="CDD" id="cd06261">
    <property type="entry name" value="TM_PBP2"/>
    <property type="match status" value="1"/>
</dbReference>
<evidence type="ECO:0000256" key="7">
    <source>
        <dbReference type="RuleBase" id="RU363032"/>
    </source>
</evidence>
<evidence type="ECO:0000256" key="3">
    <source>
        <dbReference type="ARBA" id="ARBA00022475"/>
    </source>
</evidence>
<dbReference type="EMBL" id="JH600070">
    <property type="protein sequence ID" value="EIJ42307.1"/>
    <property type="molecule type" value="Genomic_DNA"/>
</dbReference>
<dbReference type="GO" id="GO:0055085">
    <property type="term" value="P:transmembrane transport"/>
    <property type="evidence" value="ECO:0007669"/>
    <property type="project" value="InterPro"/>
</dbReference>
<dbReference type="RefSeq" id="WP_002685132.1">
    <property type="nucleotide sequence ID" value="NZ_JH600070.1"/>
</dbReference>
<evidence type="ECO:0000256" key="4">
    <source>
        <dbReference type="ARBA" id="ARBA00022692"/>
    </source>
</evidence>
<sequence length="251" mass="28192">MMNVNLSLGGLRLLSFLGLVIVWQVLAMSLADPLFPTPFAVLSRFWQHLIHGELLYHLGITLGRVALVFIIAMGVGTVLGVIMGHYPQVDALLDNLLVFMLNIPALVIILLCYIWLGLTETAAIVAVVLNKVPNVVVTVREGARAIDKKLMEVAYIFQVPHWRTLQSVYLPQLYPYLLVAARSGLALIWKIVLVVELLGRSQGMGFQLHTYFQFFDIESILAYTLAFVAVMLAVEGFCLRPLERYLSRWRP</sequence>
<name>I3CFB4_9GAMM</name>
<keyword evidence="6 7" id="KW-0472">Membrane</keyword>
<feature type="transmembrane region" description="Helical" evidence="7">
    <location>
        <begin position="173"/>
        <end position="199"/>
    </location>
</feature>
<gene>
    <name evidence="9" type="ORF">BegalDRAFT_1415</name>
</gene>
<dbReference type="SUPFAM" id="SSF161098">
    <property type="entry name" value="MetI-like"/>
    <property type="match status" value="1"/>
</dbReference>
<dbReference type="GO" id="GO:0005886">
    <property type="term" value="C:plasma membrane"/>
    <property type="evidence" value="ECO:0007669"/>
    <property type="project" value="UniProtKB-SubCell"/>
</dbReference>